<dbReference type="AlphaFoldDB" id="A0A953HY91"/>
<sequence>MFWYNSSRWFGGFLMLLVFGCVEPEDVTTFDTDLISLPAVVDSVFNNGMDSLLNVTKTITVNDHPPESKKLVNYNIKEDLRILIDYNVATPRWADFMEVQRTDSAGLQLIRYTTDNKKAPVRNIRVVKKGNDIIAVKIRSNKKNLISEQAHTIVWNLGKSYSIQKTSKLLIRKPSIFRSVVSY</sequence>
<protein>
    <submittedName>
        <fullName evidence="1">Uncharacterized protein</fullName>
    </submittedName>
</protein>
<organism evidence="1 2">
    <name type="scientific">Membranihabitans marinus</name>
    <dbReference type="NCBI Taxonomy" id="1227546"/>
    <lineage>
        <taxon>Bacteria</taxon>
        <taxon>Pseudomonadati</taxon>
        <taxon>Bacteroidota</taxon>
        <taxon>Saprospiria</taxon>
        <taxon>Saprospirales</taxon>
        <taxon>Saprospiraceae</taxon>
        <taxon>Membranihabitans</taxon>
    </lineage>
</organism>
<accession>A0A953HY91</accession>
<evidence type="ECO:0000313" key="2">
    <source>
        <dbReference type="Proteomes" id="UP000753961"/>
    </source>
</evidence>
<dbReference type="EMBL" id="JAHVHU010000020">
    <property type="protein sequence ID" value="MBY5959988.1"/>
    <property type="molecule type" value="Genomic_DNA"/>
</dbReference>
<dbReference type="RefSeq" id="WP_222581524.1">
    <property type="nucleotide sequence ID" value="NZ_JAHVHU010000020.1"/>
</dbReference>
<gene>
    <name evidence="1" type="ORF">KUV50_17690</name>
</gene>
<proteinExistence type="predicted"/>
<dbReference type="Proteomes" id="UP000753961">
    <property type="component" value="Unassembled WGS sequence"/>
</dbReference>
<reference evidence="1" key="1">
    <citation type="submission" date="2021-06" db="EMBL/GenBank/DDBJ databases">
        <title>44 bacteria genomes isolated from Dapeng, Shenzhen.</title>
        <authorList>
            <person name="Zheng W."/>
            <person name="Yu S."/>
            <person name="Huang Y."/>
        </authorList>
    </citation>
    <scope>NUCLEOTIDE SEQUENCE</scope>
    <source>
        <strain evidence="1">DP5N28-2</strain>
    </source>
</reference>
<keyword evidence="2" id="KW-1185">Reference proteome</keyword>
<comment type="caution">
    <text evidence="1">The sequence shown here is derived from an EMBL/GenBank/DDBJ whole genome shotgun (WGS) entry which is preliminary data.</text>
</comment>
<name>A0A953HY91_9BACT</name>
<evidence type="ECO:0000313" key="1">
    <source>
        <dbReference type="EMBL" id="MBY5959988.1"/>
    </source>
</evidence>